<reference evidence="9" key="1">
    <citation type="submission" date="2022-11" db="EMBL/GenBank/DDBJ databases">
        <title>Description of Microcella daejonensis nov. sp, isolated from riverside soil.</title>
        <authorList>
            <person name="Molina K.M."/>
            <person name="Kim S.B."/>
        </authorList>
    </citation>
    <scope>NUCLEOTIDE SEQUENCE</scope>
    <source>
        <strain evidence="9">MMS21-STM12</strain>
    </source>
</reference>
<dbReference type="EMBL" id="CP113089">
    <property type="protein sequence ID" value="WAB80412.1"/>
    <property type="molecule type" value="Genomic_DNA"/>
</dbReference>
<protein>
    <submittedName>
        <fullName evidence="9">Sugar ABC transporter permease</fullName>
    </submittedName>
</protein>
<accession>A0A9E8MIZ1</accession>
<dbReference type="GO" id="GO:0005886">
    <property type="term" value="C:plasma membrane"/>
    <property type="evidence" value="ECO:0007669"/>
    <property type="project" value="UniProtKB-SubCell"/>
</dbReference>
<evidence type="ECO:0000256" key="7">
    <source>
        <dbReference type="RuleBase" id="RU363032"/>
    </source>
</evidence>
<keyword evidence="2 7" id="KW-0813">Transport</keyword>
<dbReference type="KEGG" id="mdb:OVN18_07450"/>
<keyword evidence="6 7" id="KW-0472">Membrane</keyword>
<dbReference type="PANTHER" id="PTHR43227">
    <property type="entry name" value="BLL4140 PROTEIN"/>
    <property type="match status" value="1"/>
</dbReference>
<feature type="transmembrane region" description="Helical" evidence="7">
    <location>
        <begin position="277"/>
        <end position="296"/>
    </location>
</feature>
<feature type="transmembrane region" description="Helical" evidence="7">
    <location>
        <begin position="85"/>
        <end position="105"/>
    </location>
</feature>
<keyword evidence="10" id="KW-1185">Reference proteome</keyword>
<evidence type="ECO:0000256" key="3">
    <source>
        <dbReference type="ARBA" id="ARBA00022475"/>
    </source>
</evidence>
<name>A0A9E8MIZ1_9MICO</name>
<dbReference type="PROSITE" id="PS50928">
    <property type="entry name" value="ABC_TM1"/>
    <property type="match status" value="1"/>
</dbReference>
<evidence type="ECO:0000256" key="4">
    <source>
        <dbReference type="ARBA" id="ARBA00022692"/>
    </source>
</evidence>
<feature type="transmembrane region" description="Helical" evidence="7">
    <location>
        <begin position="117"/>
        <end position="140"/>
    </location>
</feature>
<comment type="subcellular location">
    <subcellularLocation>
        <location evidence="1 7">Cell membrane</location>
        <topology evidence="1 7">Multi-pass membrane protein</topology>
    </subcellularLocation>
</comment>
<dbReference type="SUPFAM" id="SSF161098">
    <property type="entry name" value="MetI-like"/>
    <property type="match status" value="1"/>
</dbReference>
<keyword evidence="4 7" id="KW-0812">Transmembrane</keyword>
<evidence type="ECO:0000256" key="1">
    <source>
        <dbReference type="ARBA" id="ARBA00004651"/>
    </source>
</evidence>
<sequence length="307" mass="33357">MTTTSDRTVSRRGPSPQRRKLIITAYILITPFILVFIGMVIAPLLYAGFLSLFQTRLIGGEQFVGLANFGEALTDPLFLGGVARMSAFLLIQVPIMLGLSLFFALAIDSGRLRGGRFARLAIFVPFAVPGVVATMMWGYLYGDDFGPIAQGVRSLGLPAPDLLSSELMLFSMMNIVTWSFVGYNMIIMYAALRAIPTELYEAAELDGAGAVRIGWSIKIPAIRPAIMLTLIFSVIGSFQLFTEPRLLATIAPNVIGTAYSPNLYAYTLAFTFQDVNYAAAVAFLLGFVIMIISYVVQLSNARSGGRS</sequence>
<dbReference type="InterPro" id="IPR035906">
    <property type="entry name" value="MetI-like_sf"/>
</dbReference>
<dbReference type="CDD" id="cd06261">
    <property type="entry name" value="TM_PBP2"/>
    <property type="match status" value="1"/>
</dbReference>
<organism evidence="9 10">
    <name type="scientific">Microcella daejeonensis</name>
    <dbReference type="NCBI Taxonomy" id="2994971"/>
    <lineage>
        <taxon>Bacteria</taxon>
        <taxon>Bacillati</taxon>
        <taxon>Actinomycetota</taxon>
        <taxon>Actinomycetes</taxon>
        <taxon>Micrococcales</taxon>
        <taxon>Microbacteriaceae</taxon>
        <taxon>Microcella</taxon>
    </lineage>
</organism>
<gene>
    <name evidence="9" type="ORF">OVN18_07450</name>
</gene>
<keyword evidence="3" id="KW-1003">Cell membrane</keyword>
<dbReference type="Gene3D" id="1.10.3720.10">
    <property type="entry name" value="MetI-like"/>
    <property type="match status" value="1"/>
</dbReference>
<feature type="domain" description="ABC transmembrane type-1" evidence="8">
    <location>
        <begin position="84"/>
        <end position="296"/>
    </location>
</feature>
<dbReference type="AlphaFoldDB" id="A0A9E8MIZ1"/>
<evidence type="ECO:0000256" key="5">
    <source>
        <dbReference type="ARBA" id="ARBA00022989"/>
    </source>
</evidence>
<feature type="transmembrane region" description="Helical" evidence="7">
    <location>
        <begin position="167"/>
        <end position="192"/>
    </location>
</feature>
<dbReference type="PANTHER" id="PTHR43227:SF8">
    <property type="entry name" value="DIACETYLCHITOBIOSE UPTAKE SYSTEM PERMEASE PROTEIN DASB"/>
    <property type="match status" value="1"/>
</dbReference>
<feature type="transmembrane region" description="Helical" evidence="7">
    <location>
        <begin position="221"/>
        <end position="241"/>
    </location>
</feature>
<feature type="transmembrane region" description="Helical" evidence="7">
    <location>
        <begin position="21"/>
        <end position="46"/>
    </location>
</feature>
<keyword evidence="5 7" id="KW-1133">Transmembrane helix</keyword>
<dbReference type="InterPro" id="IPR050809">
    <property type="entry name" value="UgpAE/MalFG_permease"/>
</dbReference>
<dbReference type="Pfam" id="PF00528">
    <property type="entry name" value="BPD_transp_1"/>
    <property type="match status" value="1"/>
</dbReference>
<evidence type="ECO:0000256" key="6">
    <source>
        <dbReference type="ARBA" id="ARBA00023136"/>
    </source>
</evidence>
<evidence type="ECO:0000256" key="2">
    <source>
        <dbReference type="ARBA" id="ARBA00022448"/>
    </source>
</evidence>
<evidence type="ECO:0000259" key="8">
    <source>
        <dbReference type="PROSITE" id="PS50928"/>
    </source>
</evidence>
<dbReference type="InterPro" id="IPR000515">
    <property type="entry name" value="MetI-like"/>
</dbReference>
<evidence type="ECO:0000313" key="10">
    <source>
        <dbReference type="Proteomes" id="UP001164706"/>
    </source>
</evidence>
<evidence type="ECO:0000313" key="9">
    <source>
        <dbReference type="EMBL" id="WAB80412.1"/>
    </source>
</evidence>
<proteinExistence type="inferred from homology"/>
<dbReference type="GO" id="GO:0055085">
    <property type="term" value="P:transmembrane transport"/>
    <property type="evidence" value="ECO:0007669"/>
    <property type="project" value="InterPro"/>
</dbReference>
<comment type="similarity">
    <text evidence="7">Belongs to the binding-protein-dependent transport system permease family.</text>
</comment>
<dbReference type="Proteomes" id="UP001164706">
    <property type="component" value="Chromosome"/>
</dbReference>
<dbReference type="RefSeq" id="WP_267780080.1">
    <property type="nucleotide sequence ID" value="NZ_CP113089.1"/>
</dbReference>